<reference evidence="6" key="1">
    <citation type="submission" date="2017-04" db="EMBL/GenBank/DDBJ databases">
        <title>Function of individual gut microbiota members based on whole genome sequencing of pure cultures obtained from chicken caecum.</title>
        <authorList>
            <person name="Medvecky M."/>
            <person name="Cejkova D."/>
            <person name="Polansky O."/>
            <person name="Karasova D."/>
            <person name="Kubasova T."/>
            <person name="Cizek A."/>
            <person name="Rychlik I."/>
        </authorList>
    </citation>
    <scope>NUCLEOTIDE SEQUENCE [LARGE SCALE GENOMIC DNA]</scope>
    <source>
        <strain evidence="6">An43</strain>
    </source>
</reference>
<protein>
    <submittedName>
        <fullName evidence="5">Integrase</fullName>
    </submittedName>
</protein>
<dbReference type="AlphaFoldDB" id="A0A1Y3YXA4"/>
<keyword evidence="2" id="KW-0238">DNA-binding</keyword>
<dbReference type="InterPro" id="IPR013762">
    <property type="entry name" value="Integrase-like_cat_sf"/>
</dbReference>
<dbReference type="GO" id="GO:0015074">
    <property type="term" value="P:DNA integration"/>
    <property type="evidence" value="ECO:0007669"/>
    <property type="project" value="InterPro"/>
</dbReference>
<evidence type="ECO:0000313" key="5">
    <source>
        <dbReference type="EMBL" id="OUO02474.1"/>
    </source>
</evidence>
<evidence type="ECO:0000256" key="1">
    <source>
        <dbReference type="ARBA" id="ARBA00008857"/>
    </source>
</evidence>
<dbReference type="Pfam" id="PF00589">
    <property type="entry name" value="Phage_integrase"/>
    <property type="match status" value="1"/>
</dbReference>
<dbReference type="SUPFAM" id="SSF56349">
    <property type="entry name" value="DNA breaking-rejoining enzymes"/>
    <property type="match status" value="1"/>
</dbReference>
<dbReference type="InterPro" id="IPR002104">
    <property type="entry name" value="Integrase_catalytic"/>
</dbReference>
<keyword evidence="3" id="KW-0233">DNA recombination</keyword>
<evidence type="ECO:0000313" key="6">
    <source>
        <dbReference type="Proteomes" id="UP000195386"/>
    </source>
</evidence>
<gene>
    <name evidence="5" type="ORF">B5F97_02840</name>
</gene>
<dbReference type="InterPro" id="IPR011010">
    <property type="entry name" value="DNA_brk_join_enz"/>
</dbReference>
<dbReference type="PANTHER" id="PTHR30349:SF64">
    <property type="entry name" value="PROPHAGE INTEGRASE INTD-RELATED"/>
    <property type="match status" value="1"/>
</dbReference>
<organism evidence="5 6">
    <name type="scientific">Bacteroides clarus</name>
    <dbReference type="NCBI Taxonomy" id="626929"/>
    <lineage>
        <taxon>Bacteria</taxon>
        <taxon>Pseudomonadati</taxon>
        <taxon>Bacteroidota</taxon>
        <taxon>Bacteroidia</taxon>
        <taxon>Bacteroidales</taxon>
        <taxon>Bacteroidaceae</taxon>
        <taxon>Bacteroides</taxon>
    </lineage>
</organism>
<dbReference type="InterPro" id="IPR050090">
    <property type="entry name" value="Tyrosine_recombinase_XerCD"/>
</dbReference>
<evidence type="ECO:0000256" key="3">
    <source>
        <dbReference type="ARBA" id="ARBA00023172"/>
    </source>
</evidence>
<sequence length="500" mass="57233">MNAMEKLTKSLSLFKERGCTVSLALDIRTNRRKSSEYPLSVRFTLERKAFYYPVGGSYTAKEFSDICNAVKSRSDNYKLQKEWKDTLIPKYKEILMNLNKGGILTFEMVRQCIMGEEVATPNEETNKPQSFIGIWEEIISGLRTDDDGARFTTAESYECALKSLRKILGPNMIKGFCISAAEIQKWKDGMHNGVKDENGKIVGKISDTTAGIYLRCCRAVWNKCVHEGYLKDVPYPFSNKKEKGLVSIPKSAKRKQSFLNVNQMTELYNLFVSKKYPEYWSEEYTKRAHYSLGLFLAQYLCNGFNMADAGRLTYDNYYYQTHGKAFRFNRKKTSRRSTDGSEVIVPIIPPLQYVLDEVAAPPTRGGLVFPHILKGAETEELRRKYTMQENSNVKDRIIKICHEALNWDKSICPSGTWCRHSFATNLHNAGVDMDYISESMGHASSDHAITQIYIEHYPLEIQMENNSKLLNLTKTSERDLLLAKLTSMSTEDLAKLFTRP</sequence>
<dbReference type="InterPro" id="IPR010998">
    <property type="entry name" value="Integrase_recombinase_N"/>
</dbReference>
<dbReference type="EMBL" id="NFII01000002">
    <property type="protein sequence ID" value="OUO02474.1"/>
    <property type="molecule type" value="Genomic_DNA"/>
</dbReference>
<evidence type="ECO:0000259" key="4">
    <source>
        <dbReference type="Pfam" id="PF00589"/>
    </source>
</evidence>
<accession>A0A1Y3YXA4</accession>
<dbReference type="Gene3D" id="1.10.150.130">
    <property type="match status" value="1"/>
</dbReference>
<dbReference type="GO" id="GO:0006310">
    <property type="term" value="P:DNA recombination"/>
    <property type="evidence" value="ECO:0007669"/>
    <property type="project" value="UniProtKB-KW"/>
</dbReference>
<dbReference type="Gene3D" id="1.10.443.10">
    <property type="entry name" value="Intergrase catalytic core"/>
    <property type="match status" value="1"/>
</dbReference>
<feature type="domain" description="Tyr recombinase" evidence="4">
    <location>
        <begin position="417"/>
        <end position="457"/>
    </location>
</feature>
<comment type="caution">
    <text evidence="5">The sequence shown here is derived from an EMBL/GenBank/DDBJ whole genome shotgun (WGS) entry which is preliminary data.</text>
</comment>
<name>A0A1Y3YXA4_9BACE</name>
<dbReference type="PANTHER" id="PTHR30349">
    <property type="entry name" value="PHAGE INTEGRASE-RELATED"/>
    <property type="match status" value="1"/>
</dbReference>
<dbReference type="GO" id="GO:0003677">
    <property type="term" value="F:DNA binding"/>
    <property type="evidence" value="ECO:0007669"/>
    <property type="project" value="UniProtKB-KW"/>
</dbReference>
<comment type="similarity">
    <text evidence="1">Belongs to the 'phage' integrase family.</text>
</comment>
<proteinExistence type="inferred from homology"/>
<dbReference type="Proteomes" id="UP000195386">
    <property type="component" value="Unassembled WGS sequence"/>
</dbReference>
<evidence type="ECO:0000256" key="2">
    <source>
        <dbReference type="ARBA" id="ARBA00023125"/>
    </source>
</evidence>